<reference evidence="2" key="1">
    <citation type="submission" date="2020-03" db="EMBL/GenBank/DDBJ databases">
        <title>A transcriptome and proteome of the tick Rhipicephalus microplus shaped by the genetic composition of its hosts and developmental stage.</title>
        <authorList>
            <person name="Garcia G.R."/>
            <person name="Ribeiro J.M.C."/>
            <person name="Maruyama S.R."/>
            <person name="Gardinasse L.G."/>
            <person name="Nelson K."/>
            <person name="Ferreira B.R."/>
            <person name="Andrade T.G."/>
            <person name="Santos I.K.F.M."/>
        </authorList>
    </citation>
    <scope>NUCLEOTIDE SEQUENCE</scope>
    <source>
        <strain evidence="2">NSGR</strain>
        <tissue evidence="2">Salivary glands</tissue>
    </source>
</reference>
<keyword evidence="1" id="KW-1133">Transmembrane helix</keyword>
<proteinExistence type="predicted"/>
<evidence type="ECO:0000256" key="1">
    <source>
        <dbReference type="SAM" id="Phobius"/>
    </source>
</evidence>
<feature type="transmembrane region" description="Helical" evidence="1">
    <location>
        <begin position="70"/>
        <end position="91"/>
    </location>
</feature>
<name>A0A6G5AHZ8_RHIMP</name>
<keyword evidence="1" id="KW-0472">Membrane</keyword>
<dbReference type="EMBL" id="GIKN01007573">
    <property type="protein sequence ID" value="NIE49846.1"/>
    <property type="molecule type" value="Transcribed_RNA"/>
</dbReference>
<feature type="transmembrane region" description="Helical" evidence="1">
    <location>
        <begin position="103"/>
        <end position="124"/>
    </location>
</feature>
<evidence type="ECO:0000313" key="2">
    <source>
        <dbReference type="EMBL" id="NIE49846.1"/>
    </source>
</evidence>
<sequence>MYCVCKEQYPTQGTPICLLRLLEFLARCQFILAPHQEHQKFCLFSMQPCILPQLFLIITNSTMEQNLQSIIYYLFCIPLFFQFTKVCWHLFKAINKWAKKVAGIILFIIPESSFYGFMICLFGRPS</sequence>
<protein>
    <submittedName>
        <fullName evidence="2">Uncharacterized protein</fullName>
    </submittedName>
</protein>
<organism evidence="2">
    <name type="scientific">Rhipicephalus microplus</name>
    <name type="common">Cattle tick</name>
    <name type="synonym">Boophilus microplus</name>
    <dbReference type="NCBI Taxonomy" id="6941"/>
    <lineage>
        <taxon>Eukaryota</taxon>
        <taxon>Metazoa</taxon>
        <taxon>Ecdysozoa</taxon>
        <taxon>Arthropoda</taxon>
        <taxon>Chelicerata</taxon>
        <taxon>Arachnida</taxon>
        <taxon>Acari</taxon>
        <taxon>Parasitiformes</taxon>
        <taxon>Ixodida</taxon>
        <taxon>Ixodoidea</taxon>
        <taxon>Ixodidae</taxon>
        <taxon>Rhipicephalinae</taxon>
        <taxon>Rhipicephalus</taxon>
        <taxon>Boophilus</taxon>
    </lineage>
</organism>
<accession>A0A6G5AHZ8</accession>
<dbReference type="AlphaFoldDB" id="A0A6G5AHZ8"/>
<keyword evidence="1" id="KW-0812">Transmembrane</keyword>